<dbReference type="OrthoDB" id="9763894at2"/>
<dbReference type="InterPro" id="IPR001203">
    <property type="entry name" value="OxRdtase_Ald_Fedxn_C"/>
</dbReference>
<evidence type="ECO:0000256" key="3">
    <source>
        <dbReference type="ARBA" id="ARBA00022485"/>
    </source>
</evidence>
<dbReference type="InterPro" id="IPR013983">
    <property type="entry name" value="Ald_Fedxn_OxRdtase_N"/>
</dbReference>
<dbReference type="InterPro" id="IPR051919">
    <property type="entry name" value="W-dependent_AOR"/>
</dbReference>
<dbReference type="Gene3D" id="1.10.569.10">
    <property type="entry name" value="Aldehyde Ferredoxin Oxidoreductase Protein, subunit A, domain 2"/>
    <property type="match status" value="1"/>
</dbReference>
<keyword evidence="4" id="KW-0479">Metal-binding</keyword>
<gene>
    <name evidence="10" type="ORF">MGLY_25390</name>
</gene>
<evidence type="ECO:0000256" key="7">
    <source>
        <dbReference type="ARBA" id="ARBA00023014"/>
    </source>
</evidence>
<evidence type="ECO:0000256" key="2">
    <source>
        <dbReference type="ARBA" id="ARBA00011032"/>
    </source>
</evidence>
<protein>
    <submittedName>
        <fullName evidence="10">Aldehyde ferredoxin oxidoreductase, domains 2 &amp; 3</fullName>
    </submittedName>
</protein>
<dbReference type="GO" id="GO:0051539">
    <property type="term" value="F:4 iron, 4 sulfur cluster binding"/>
    <property type="evidence" value="ECO:0007669"/>
    <property type="project" value="UniProtKB-KW"/>
</dbReference>
<dbReference type="SUPFAM" id="SSF48310">
    <property type="entry name" value="Aldehyde ferredoxin oxidoreductase, C-terminal domains"/>
    <property type="match status" value="1"/>
</dbReference>
<dbReference type="PANTHER" id="PTHR30038">
    <property type="entry name" value="ALDEHYDE FERREDOXIN OXIDOREDUCTASE"/>
    <property type="match status" value="1"/>
</dbReference>
<evidence type="ECO:0000256" key="4">
    <source>
        <dbReference type="ARBA" id="ARBA00022723"/>
    </source>
</evidence>
<feature type="domain" description="Aldehyde ferredoxin oxidoreductase N-terminal" evidence="9">
    <location>
        <begin position="4"/>
        <end position="207"/>
    </location>
</feature>
<dbReference type="InterPro" id="IPR013984">
    <property type="entry name" value="Ald_Fedxn_OxRdtase_dom2"/>
</dbReference>
<keyword evidence="6" id="KW-0408">Iron</keyword>
<dbReference type="Pfam" id="PF01314">
    <property type="entry name" value="AFOR_C"/>
    <property type="match status" value="1"/>
</dbReference>
<evidence type="ECO:0000256" key="1">
    <source>
        <dbReference type="ARBA" id="ARBA00001966"/>
    </source>
</evidence>
<comment type="cofactor">
    <cofactor evidence="8">
        <name>tungstopterin</name>
        <dbReference type="ChEBI" id="CHEBI:30402"/>
    </cofactor>
</comment>
<comment type="cofactor">
    <cofactor evidence="1">
        <name>[4Fe-4S] cluster</name>
        <dbReference type="ChEBI" id="CHEBI:49883"/>
    </cofactor>
</comment>
<dbReference type="InterPro" id="IPR036503">
    <property type="entry name" value="Ald_Fedxn_OxRdtase_N_sf"/>
</dbReference>
<evidence type="ECO:0000256" key="6">
    <source>
        <dbReference type="ARBA" id="ARBA00023004"/>
    </source>
</evidence>
<organism evidence="10 11">
    <name type="scientific">Neomoorella glycerini</name>
    <dbReference type="NCBI Taxonomy" id="55779"/>
    <lineage>
        <taxon>Bacteria</taxon>
        <taxon>Bacillati</taxon>
        <taxon>Bacillota</taxon>
        <taxon>Clostridia</taxon>
        <taxon>Neomoorellales</taxon>
        <taxon>Neomoorellaceae</taxon>
        <taxon>Neomoorella</taxon>
    </lineage>
</organism>
<keyword evidence="3" id="KW-0004">4Fe-4S</keyword>
<evidence type="ECO:0000256" key="5">
    <source>
        <dbReference type="ARBA" id="ARBA00023002"/>
    </source>
</evidence>
<dbReference type="Gene3D" id="1.10.599.10">
    <property type="entry name" value="Aldehyde Ferredoxin Oxidoreductase Protein, subunit A, domain 3"/>
    <property type="match status" value="1"/>
</dbReference>
<dbReference type="Proteomes" id="UP000425916">
    <property type="component" value="Chromosome"/>
</dbReference>
<comment type="similarity">
    <text evidence="2">Belongs to the AOR/FOR family.</text>
</comment>
<evidence type="ECO:0000313" key="11">
    <source>
        <dbReference type="Proteomes" id="UP000425916"/>
    </source>
</evidence>
<accession>A0A6I5ZTZ0</accession>
<dbReference type="PANTHER" id="PTHR30038:SF0">
    <property type="entry name" value="TUNGSTEN-CONTAINING ALDEHYDE FERREDOXIN OXIDOREDUCTASE"/>
    <property type="match status" value="1"/>
</dbReference>
<proteinExistence type="inferred from homology"/>
<dbReference type="InterPro" id="IPR036021">
    <property type="entry name" value="Tungsten_al_ferr_oxy-like_C"/>
</dbReference>
<sequence length="643" mass="69339">MEGYAGRIGRVNLSNRSCSIEPLNYEDARLFYGGRGLGAKMLFDELQPGVDPLSPGNKIILMTGPLTGTPVTAANRYVIITKSPQTGLFLDSYAGGWFGPELKFAGFDALVIEGVSPHPVYLLVEDNRLSIRPAGHLWGKRAYETETAIKKELGDEDTRVAVIGPAGENLANLAIVQNDYFHQAGRGGAGAVFGSKRLKGIAVKGTGGIKINNPARLVAYLAGPVENKFSGTGGGLLGSVADRMKYGTPFTLNITNAIGILPTRNFFYGQYDRAEEINAEAFRRKVVVADKSCYACSMACTKFSRARTGPYKGAEVGGPEYETNALFGANIDNPSLEAIVYLNRLCDDLGLDTVGAGNVVGFTMECYARGLITSNDLGFTLNFGDVAAVAELLEMMAYRKGLGDILAQGVRTAARYFGQNSETFAMHIKGLEYPAYRPGPVSPGFGLAYAIAERGACHRRAWPALAEQQLPPFSTAGRAQLVKMLYDQRIPWHCGVNCDIGVQVPGLGFAEAAEMYSAVTGREVTPADMQLLADRVATICRCFNLREGATRKDDTLAPRSFMPEEIGPGKGKSLSKDMLDTMLDEYYALRGWDREGVPTGETLVKLSLDAVAEKMAQLGFKPARGINQGIKGEEYRGAQINGR</sequence>
<dbReference type="GO" id="GO:0046872">
    <property type="term" value="F:metal ion binding"/>
    <property type="evidence" value="ECO:0007669"/>
    <property type="project" value="UniProtKB-KW"/>
</dbReference>
<name>A0A6I5ZTZ0_9FIRM</name>
<evidence type="ECO:0000313" key="10">
    <source>
        <dbReference type="EMBL" id="QGP93139.1"/>
    </source>
</evidence>
<keyword evidence="5" id="KW-0560">Oxidoreductase</keyword>
<evidence type="ECO:0000256" key="8">
    <source>
        <dbReference type="ARBA" id="ARBA00049934"/>
    </source>
</evidence>
<dbReference type="SMART" id="SM00790">
    <property type="entry name" value="AFOR_N"/>
    <property type="match status" value="1"/>
</dbReference>
<keyword evidence="11" id="KW-1185">Reference proteome</keyword>
<reference evidence="10 11" key="1">
    <citation type="submission" date="2019-11" db="EMBL/GenBank/DDBJ databases">
        <title>Genome sequence of Moorella glycerini DSM11254.</title>
        <authorList>
            <person name="Poehlein A."/>
            <person name="Boeer T."/>
            <person name="Daniel R."/>
        </authorList>
    </citation>
    <scope>NUCLEOTIDE SEQUENCE [LARGE SCALE GENOMIC DNA]</scope>
    <source>
        <strain evidence="10 11">DSM 11254</strain>
    </source>
</reference>
<dbReference type="GO" id="GO:0016625">
    <property type="term" value="F:oxidoreductase activity, acting on the aldehyde or oxo group of donors, iron-sulfur protein as acceptor"/>
    <property type="evidence" value="ECO:0007669"/>
    <property type="project" value="InterPro"/>
</dbReference>
<dbReference type="AlphaFoldDB" id="A0A6I5ZTZ0"/>
<dbReference type="InterPro" id="IPR013985">
    <property type="entry name" value="Ald_Fedxn_OxRdtase_dom3"/>
</dbReference>
<dbReference type="SUPFAM" id="SSF56228">
    <property type="entry name" value="Aldehyde ferredoxin oxidoreductase, N-terminal domain"/>
    <property type="match status" value="1"/>
</dbReference>
<dbReference type="EMBL" id="CP046244">
    <property type="protein sequence ID" value="QGP93139.1"/>
    <property type="molecule type" value="Genomic_DNA"/>
</dbReference>
<evidence type="ECO:0000259" key="9">
    <source>
        <dbReference type="SMART" id="SM00790"/>
    </source>
</evidence>
<keyword evidence="7" id="KW-0411">Iron-sulfur</keyword>
<dbReference type="Pfam" id="PF02730">
    <property type="entry name" value="AFOR_N"/>
    <property type="match status" value="1"/>
</dbReference>
<dbReference type="GO" id="GO:0009055">
    <property type="term" value="F:electron transfer activity"/>
    <property type="evidence" value="ECO:0007669"/>
    <property type="project" value="InterPro"/>
</dbReference>
<dbReference type="RefSeq" id="WP_156274364.1">
    <property type="nucleotide sequence ID" value="NZ_CP046244.1"/>
</dbReference>
<dbReference type="Gene3D" id="3.60.9.10">
    <property type="entry name" value="Aldehyde ferredoxin oxidoreductase, N-terminal domain"/>
    <property type="match status" value="1"/>
</dbReference>